<accession>A0AAW0FNS6</accession>
<dbReference type="InterPro" id="IPR041078">
    <property type="entry name" value="Plavaka"/>
</dbReference>
<name>A0AAW0FNS6_9APHY</name>
<reference evidence="1 2" key="1">
    <citation type="submission" date="2022-09" db="EMBL/GenBank/DDBJ databases">
        <authorList>
            <person name="Palmer J.M."/>
        </authorList>
    </citation>
    <scope>NUCLEOTIDE SEQUENCE [LARGE SCALE GENOMIC DNA]</scope>
    <source>
        <strain evidence="1 2">DSM 7382</strain>
    </source>
</reference>
<protein>
    <submittedName>
        <fullName evidence="1">Uncharacterized protein</fullName>
    </submittedName>
</protein>
<keyword evidence="2" id="KW-1185">Reference proteome</keyword>
<dbReference type="Proteomes" id="UP001385951">
    <property type="component" value="Unassembled WGS sequence"/>
</dbReference>
<sequence length="584" mass="66507">MSTPEVVYCPDGHIRHAVYQLGPYIADYPEQVVLSGIVSGWCPKCLSPPEKLDTAGRPRTHDHTHFLWGREGFSDETIWTGWGIDSGVIPLTMRFPRADIHELLTPDLLHQMIKGTFKDHLVLWVEQYIYATHSKAKANQIMDDIDRRIASVPSFPGLRRFPEGRRFQQWTGNDSKGLMKVYLSAIEGYVPDRVVKCIAAFLDFCYLARRSYHLTEHLEAMQDALDRFHQHRTIFEEVGIRPDGFSLPRQHALEHYIAGIKLFGSPNGLCSSITESKHIRAVKCPWRRSSKNNPLVQILTTNQRLDKLQAARTSFIARGMLQPSRTQVRVANPPPDDEDNDDNYRGYIEGEANHQVLSEVTVSQRPAYSRNVQRISALIEEPHLEGYLRRFLFDQENEDLDISGDDLPVEDCPELQGNIGLYHVATATFYAPSDASGTGGLRHELIRSTASWLKGSDARYDTVLINIDPTITGMRSMLVARVKAFLMLSHDNVAMPCALVQWFETVGDQPNEVTGMWAVRPEMFEDQQVTSVVHLDTIVRAVHLVPVFKDVTIPVDFRFAYSLDAFDLFYVNRYIDYHTFECIS</sequence>
<gene>
    <name evidence="1" type="ORF">QCA50_018082</name>
</gene>
<evidence type="ECO:0000313" key="1">
    <source>
        <dbReference type="EMBL" id="KAK7678942.1"/>
    </source>
</evidence>
<dbReference type="EMBL" id="JASBNA010000065">
    <property type="protein sequence ID" value="KAK7678942.1"/>
    <property type="molecule type" value="Genomic_DNA"/>
</dbReference>
<organism evidence="1 2">
    <name type="scientific">Cerrena zonata</name>
    <dbReference type="NCBI Taxonomy" id="2478898"/>
    <lineage>
        <taxon>Eukaryota</taxon>
        <taxon>Fungi</taxon>
        <taxon>Dikarya</taxon>
        <taxon>Basidiomycota</taxon>
        <taxon>Agaricomycotina</taxon>
        <taxon>Agaricomycetes</taxon>
        <taxon>Polyporales</taxon>
        <taxon>Cerrenaceae</taxon>
        <taxon>Cerrena</taxon>
    </lineage>
</organism>
<proteinExistence type="predicted"/>
<comment type="caution">
    <text evidence="1">The sequence shown here is derived from an EMBL/GenBank/DDBJ whole genome shotgun (WGS) entry which is preliminary data.</text>
</comment>
<evidence type="ECO:0000313" key="2">
    <source>
        <dbReference type="Proteomes" id="UP001385951"/>
    </source>
</evidence>
<dbReference type="AlphaFoldDB" id="A0AAW0FNS6"/>
<dbReference type="Pfam" id="PF18759">
    <property type="entry name" value="Plavaka"/>
    <property type="match status" value="1"/>
</dbReference>